<dbReference type="SMART" id="SM00344">
    <property type="entry name" value="HTH_ASNC"/>
    <property type="match status" value="2"/>
</dbReference>
<dbReference type="SUPFAM" id="SSF54909">
    <property type="entry name" value="Dimeric alpha+beta barrel"/>
    <property type="match status" value="1"/>
</dbReference>
<dbReference type="InterPro" id="IPR036388">
    <property type="entry name" value="WH-like_DNA-bd_sf"/>
</dbReference>
<evidence type="ECO:0000313" key="7">
    <source>
        <dbReference type="Proteomes" id="UP001592528"/>
    </source>
</evidence>
<keyword evidence="2" id="KW-0238">DNA-binding</keyword>
<evidence type="ECO:0000313" key="6">
    <source>
        <dbReference type="EMBL" id="MFC1406310.1"/>
    </source>
</evidence>
<dbReference type="PRINTS" id="PR00033">
    <property type="entry name" value="HTHASNC"/>
</dbReference>
<dbReference type="Pfam" id="PF01037">
    <property type="entry name" value="AsnC_trans_reg"/>
    <property type="match status" value="1"/>
</dbReference>
<gene>
    <name evidence="6" type="ORF">ACEZDJ_33945</name>
</gene>
<organism evidence="6 7">
    <name type="scientific">Streptacidiphilus cavernicola</name>
    <dbReference type="NCBI Taxonomy" id="3342716"/>
    <lineage>
        <taxon>Bacteria</taxon>
        <taxon>Bacillati</taxon>
        <taxon>Actinomycetota</taxon>
        <taxon>Actinomycetes</taxon>
        <taxon>Kitasatosporales</taxon>
        <taxon>Streptomycetaceae</taxon>
        <taxon>Streptacidiphilus</taxon>
    </lineage>
</organism>
<dbReference type="InterPro" id="IPR000485">
    <property type="entry name" value="AsnC-type_HTH_dom"/>
</dbReference>
<feature type="domain" description="Transcription regulator AsnC/Lrp ligand binding" evidence="4">
    <location>
        <begin position="239"/>
        <end position="307"/>
    </location>
</feature>
<dbReference type="Proteomes" id="UP001592528">
    <property type="component" value="Unassembled WGS sequence"/>
</dbReference>
<dbReference type="PANTHER" id="PTHR30154">
    <property type="entry name" value="LEUCINE-RESPONSIVE REGULATORY PROTEIN"/>
    <property type="match status" value="1"/>
</dbReference>
<dbReference type="InterPro" id="IPR011008">
    <property type="entry name" value="Dimeric_a/b-barrel"/>
</dbReference>
<keyword evidence="1" id="KW-0805">Transcription regulation</keyword>
<accession>A0ABV6UXW6</accession>
<reference evidence="6 7" key="1">
    <citation type="submission" date="2024-09" db="EMBL/GenBank/DDBJ databases">
        <authorList>
            <person name="Lee S.D."/>
        </authorList>
    </citation>
    <scope>NUCLEOTIDE SEQUENCE [LARGE SCALE GENOMIC DNA]</scope>
    <source>
        <strain evidence="6 7">N1-5</strain>
    </source>
</reference>
<dbReference type="InterPro" id="IPR019888">
    <property type="entry name" value="Tscrpt_reg_AsnC-like"/>
</dbReference>
<dbReference type="Gene3D" id="1.10.10.10">
    <property type="entry name" value="Winged helix-like DNA-binding domain superfamily/Winged helix DNA-binding domain"/>
    <property type="match status" value="2"/>
</dbReference>
<evidence type="ECO:0000256" key="3">
    <source>
        <dbReference type="ARBA" id="ARBA00023163"/>
    </source>
</evidence>
<dbReference type="SUPFAM" id="SSF46785">
    <property type="entry name" value="Winged helix' DNA-binding domain"/>
    <property type="match status" value="2"/>
</dbReference>
<dbReference type="Gene3D" id="3.30.70.920">
    <property type="match status" value="1"/>
</dbReference>
<feature type="domain" description="HTH asnC-type" evidence="5">
    <location>
        <begin position="6"/>
        <end position="46"/>
    </location>
</feature>
<evidence type="ECO:0000256" key="1">
    <source>
        <dbReference type="ARBA" id="ARBA00023015"/>
    </source>
</evidence>
<dbReference type="EMBL" id="JBHEZZ010000028">
    <property type="protein sequence ID" value="MFC1406310.1"/>
    <property type="molecule type" value="Genomic_DNA"/>
</dbReference>
<evidence type="ECO:0000259" key="4">
    <source>
        <dbReference type="Pfam" id="PF01037"/>
    </source>
</evidence>
<evidence type="ECO:0000259" key="5">
    <source>
        <dbReference type="Pfam" id="PF13404"/>
    </source>
</evidence>
<keyword evidence="7" id="KW-1185">Reference proteome</keyword>
<name>A0ABV6UXW6_9ACTN</name>
<feature type="domain" description="HTH asnC-type" evidence="5">
    <location>
        <begin position="179"/>
        <end position="213"/>
    </location>
</feature>
<dbReference type="InterPro" id="IPR019887">
    <property type="entry name" value="Tscrpt_reg_AsnC/Lrp_C"/>
</dbReference>
<dbReference type="RefSeq" id="WP_030256653.1">
    <property type="nucleotide sequence ID" value="NZ_JBHEZZ010000028.1"/>
</dbReference>
<dbReference type="InterPro" id="IPR036390">
    <property type="entry name" value="WH_DNA-bd_sf"/>
</dbReference>
<proteinExistence type="predicted"/>
<dbReference type="PANTHER" id="PTHR30154:SF34">
    <property type="entry name" value="TRANSCRIPTIONAL REGULATOR AZLB"/>
    <property type="match status" value="1"/>
</dbReference>
<keyword evidence="3" id="KW-0804">Transcription</keyword>
<protein>
    <submittedName>
        <fullName evidence="6">Lrp/AsnC family transcriptional regulator</fullName>
    </submittedName>
</protein>
<evidence type="ECO:0000256" key="2">
    <source>
        <dbReference type="ARBA" id="ARBA00023125"/>
    </source>
</evidence>
<sequence length="316" mass="34147">MIHPALDPLDLRVIAALQINGRASWRAVAQALGQSERTVARRGTRLLETGVVRVVGLENFAETAVVRLRCAPGAARRAAAALAGREDVVFACTVAGVADCVAELQCPAERLEALALDELPQLPGALGHELVPVLRYYRTAREWRPFPLADEQAALLDTEPAPVQGPTPPEGEQSADELAILRALARDGRLTHEELAAIAGVSKATARRRVEQLIASARVAIRAVVAPGPLGLPVESLLWVRTRPGAQERTARRLLGEPMVRYAAALMGEFDLLVNTTHRSRRELHAFLTESAWLQEVDRVSPSLVLGSLKRGGLSR</sequence>
<comment type="caution">
    <text evidence="6">The sequence shown here is derived from an EMBL/GenBank/DDBJ whole genome shotgun (WGS) entry which is preliminary data.</text>
</comment>
<dbReference type="Pfam" id="PF13404">
    <property type="entry name" value="HTH_AsnC-type"/>
    <property type="match status" value="2"/>
</dbReference>